<proteinExistence type="predicted"/>
<sequence length="271" mass="30504">MKLPITFIYHAEVIKKRCRKPVTVPVKATVSIEIKEFISLPVAFRLGDIELFWDAEAKRLWKWSYPDYKDAPKERVLKLTVDFHTRNCGVDYKYSMPGTEAPFHNIWFRMSSGIHEWLKDEIVLWESSVKESVGIREWVSDNRQEVIDFIEKKAAGMATMNGYMLEAAREPIYYTCTFGMGSNHGGTGLFVGSTKASVAEESFEFPADQLSEAIEYAESVALNRGDTDSVPMSPSGGVVQVLIPEAVQFRRKNAPDSTVVESVAGNEVLCD</sequence>
<dbReference type="STRING" id="28885.EI16_12255"/>
<gene>
    <name evidence="1" type="ORF">EI16_12255</name>
</gene>
<evidence type="ECO:0000313" key="1">
    <source>
        <dbReference type="EMBL" id="KDN94664.1"/>
    </source>
</evidence>
<keyword evidence="2" id="KW-1185">Reference proteome</keyword>
<comment type="caution">
    <text evidence="1">The sequence shown here is derived from an EMBL/GenBank/DDBJ whole genome shotgun (WGS) entry which is preliminary data.</text>
</comment>
<evidence type="ECO:0000313" key="2">
    <source>
        <dbReference type="Proteomes" id="UP000027341"/>
    </source>
</evidence>
<organism evidence="1 2">
    <name type="scientific">Hydrogenovibrio marinus</name>
    <dbReference type="NCBI Taxonomy" id="28885"/>
    <lineage>
        <taxon>Bacteria</taxon>
        <taxon>Pseudomonadati</taxon>
        <taxon>Pseudomonadota</taxon>
        <taxon>Gammaproteobacteria</taxon>
        <taxon>Thiotrichales</taxon>
        <taxon>Piscirickettsiaceae</taxon>
        <taxon>Hydrogenovibrio</taxon>
    </lineage>
</organism>
<dbReference type="AlphaFoldDB" id="A0A066ZQZ6"/>
<name>A0A066ZQZ6_HYDMR</name>
<dbReference type="Proteomes" id="UP000027341">
    <property type="component" value="Unassembled WGS sequence"/>
</dbReference>
<reference evidence="1 2" key="1">
    <citation type="submission" date="2014-04" db="EMBL/GenBank/DDBJ databases">
        <title>Draft genome sequence of Hydrogenovibrio marinus MH-110, a model organism for aerobic H2 metabolism.</title>
        <authorList>
            <person name="Cha H.J."/>
            <person name="Jo B.H."/>
            <person name="Hwang B.H."/>
        </authorList>
    </citation>
    <scope>NUCLEOTIDE SEQUENCE [LARGE SCALE GENOMIC DNA]</scope>
    <source>
        <strain evidence="1 2">MH-110</strain>
    </source>
</reference>
<dbReference type="RefSeq" id="WP_029913586.1">
    <property type="nucleotide sequence ID" value="NZ_JMIU01000002.1"/>
</dbReference>
<accession>A0A066ZQZ6</accession>
<dbReference type="EMBL" id="JMIU01000002">
    <property type="protein sequence ID" value="KDN94664.1"/>
    <property type="molecule type" value="Genomic_DNA"/>
</dbReference>
<protein>
    <submittedName>
        <fullName evidence="1">Uncharacterized protein</fullName>
    </submittedName>
</protein>